<gene>
    <name evidence="7" type="ORF">HII30_02270</name>
</gene>
<dbReference type="Gene3D" id="3.40.190.10">
    <property type="entry name" value="Periplasmic binding protein-like II"/>
    <property type="match status" value="1"/>
</dbReference>
<protein>
    <submittedName>
        <fullName evidence="7">Extracellular solute-binding protein</fullName>
    </submittedName>
</protein>
<evidence type="ECO:0000313" key="7">
    <source>
        <dbReference type="EMBL" id="NMO94613.1"/>
    </source>
</evidence>
<keyword evidence="3" id="KW-0813">Transport</keyword>
<dbReference type="PANTHER" id="PTHR43649:SF31">
    <property type="entry name" value="SN-GLYCEROL-3-PHOSPHATE-BINDING PERIPLASMIC PROTEIN UGPB"/>
    <property type="match status" value="1"/>
</dbReference>
<reference evidence="7 8" key="1">
    <citation type="submission" date="2020-04" db="EMBL/GenBank/DDBJ databases">
        <title>Paenibacillus algicola sp. nov., a novel marine bacterium producing alginate lyase.</title>
        <authorList>
            <person name="Huang H."/>
        </authorList>
    </citation>
    <scope>NUCLEOTIDE SEQUENCE [LARGE SCALE GENOMIC DNA]</scope>
    <source>
        <strain evidence="7 8">L7-75</strain>
    </source>
</reference>
<feature type="region of interest" description="Disordered" evidence="5">
    <location>
        <begin position="31"/>
        <end position="62"/>
    </location>
</feature>
<evidence type="ECO:0000256" key="3">
    <source>
        <dbReference type="ARBA" id="ARBA00022448"/>
    </source>
</evidence>
<dbReference type="InterPro" id="IPR050490">
    <property type="entry name" value="Bact_solute-bd_prot1"/>
</dbReference>
<comment type="similarity">
    <text evidence="2">Belongs to the bacterial solute-binding protein 1 family.</text>
</comment>
<evidence type="ECO:0000256" key="5">
    <source>
        <dbReference type="SAM" id="MobiDB-lite"/>
    </source>
</evidence>
<name>A0A848M478_PAELE</name>
<comment type="subcellular location">
    <subcellularLocation>
        <location evidence="1">Cell envelope</location>
    </subcellularLocation>
</comment>
<evidence type="ECO:0000256" key="2">
    <source>
        <dbReference type="ARBA" id="ARBA00008520"/>
    </source>
</evidence>
<keyword evidence="8" id="KW-1185">Reference proteome</keyword>
<evidence type="ECO:0000313" key="8">
    <source>
        <dbReference type="Proteomes" id="UP000565468"/>
    </source>
</evidence>
<dbReference type="GO" id="GO:0030313">
    <property type="term" value="C:cell envelope"/>
    <property type="evidence" value="ECO:0007669"/>
    <property type="project" value="UniProtKB-SubCell"/>
</dbReference>
<dbReference type="RefSeq" id="WP_169503322.1">
    <property type="nucleotide sequence ID" value="NZ_JABBPN010000002.1"/>
</dbReference>
<evidence type="ECO:0000256" key="6">
    <source>
        <dbReference type="SAM" id="SignalP"/>
    </source>
</evidence>
<evidence type="ECO:0000256" key="4">
    <source>
        <dbReference type="ARBA" id="ARBA00022729"/>
    </source>
</evidence>
<dbReference type="EMBL" id="JABBPN010000002">
    <property type="protein sequence ID" value="NMO94613.1"/>
    <property type="molecule type" value="Genomic_DNA"/>
</dbReference>
<keyword evidence="4 6" id="KW-0732">Signal</keyword>
<dbReference type="InterPro" id="IPR006059">
    <property type="entry name" value="SBP"/>
</dbReference>
<proteinExistence type="inferred from homology"/>
<feature type="chain" id="PRO_5039571244" evidence="6">
    <location>
        <begin position="35"/>
        <end position="460"/>
    </location>
</feature>
<feature type="signal peptide" evidence="6">
    <location>
        <begin position="1"/>
        <end position="34"/>
    </location>
</feature>
<accession>A0A848M478</accession>
<dbReference type="SUPFAM" id="SSF53850">
    <property type="entry name" value="Periplasmic binding protein-like II"/>
    <property type="match status" value="1"/>
</dbReference>
<dbReference type="PANTHER" id="PTHR43649">
    <property type="entry name" value="ARABINOSE-BINDING PROTEIN-RELATED"/>
    <property type="match status" value="1"/>
</dbReference>
<dbReference type="AlphaFoldDB" id="A0A848M478"/>
<dbReference type="Proteomes" id="UP000565468">
    <property type="component" value="Unassembled WGS sequence"/>
</dbReference>
<comment type="caution">
    <text evidence="7">The sequence shown here is derived from an EMBL/GenBank/DDBJ whole genome shotgun (WGS) entry which is preliminary data.</text>
</comment>
<organism evidence="7 8">
    <name type="scientific">Paenibacillus lemnae</name>
    <dbReference type="NCBI Taxonomy" id="1330551"/>
    <lineage>
        <taxon>Bacteria</taxon>
        <taxon>Bacillati</taxon>
        <taxon>Bacillota</taxon>
        <taxon>Bacilli</taxon>
        <taxon>Bacillales</taxon>
        <taxon>Paenibacillaceae</taxon>
        <taxon>Paenibacillus</taxon>
    </lineage>
</organism>
<dbReference type="PROSITE" id="PS51257">
    <property type="entry name" value="PROKAR_LIPOPROTEIN"/>
    <property type="match status" value="1"/>
</dbReference>
<evidence type="ECO:0000256" key="1">
    <source>
        <dbReference type="ARBA" id="ARBA00004196"/>
    </source>
</evidence>
<sequence>MKKTHMKKMGLLSFVIVLVFALLTGCTGSGSAPADGGKAAEGNNNTKSDPAPGNSGGEAAATDTIDEPVTIVITNGGGSSNEQNDATFGNAIREKFPNVTIEYKGVTSERRIEHLILDGENIDLFVQSIGGFFNTVPVNDFQYDLTELVEKYDVDLSRIDPSMIDSMKANANGELWGVPFQNTNLVIYYNKDIFDKFGVDYPTNGMTWEEMYDLAKQFNQTRDGADYVGLALSGHHHIKLNNFGLSYVDPETQLSTYDDEKWKSVFDVLYTPAQDPGYRAFMAKKENLVADSQDFYDGKAAMLGSIQHHTGNPNFQRADFNWDMVSYPTYKENPGVGSQAYPTYLAIPSFAKNKDAAMKIIKYLISDEFQMEASKAGVMPVLSNPEVQKVYGTAEYQGKNLEAAFFNEFAPVMYKTIYDNDVEKASTQFITDLALGNMDINTALRQAKEQGDKKIAEKKQ</sequence>
<dbReference type="Pfam" id="PF01547">
    <property type="entry name" value="SBP_bac_1"/>
    <property type="match status" value="1"/>
</dbReference>